<sequence>MTMFKGLAIYLSMSGIFRFASAAVALAFRLVILVSLAGYSLSTVNAAMHPEVPVEATQVEADHLMSHGSDHAAMADVDHHGDQHDHADSKSSKKSCCQDYCGVAAIDCGSTTLAHPRFEPVHGFIDDTRYVGLAPRLHLPPNI</sequence>
<keyword evidence="1" id="KW-0614">Plasmid</keyword>
<organism evidence="1 2">
    <name type="scientific">Shinella sumterensis</name>
    <dbReference type="NCBI Taxonomy" id="1967501"/>
    <lineage>
        <taxon>Bacteria</taxon>
        <taxon>Pseudomonadati</taxon>
        <taxon>Pseudomonadota</taxon>
        <taxon>Alphaproteobacteria</taxon>
        <taxon>Hyphomicrobiales</taxon>
        <taxon>Rhizobiaceae</taxon>
        <taxon>Shinella</taxon>
    </lineage>
</organism>
<name>A0AA50HMH1_9HYPH</name>
<reference evidence="1 2" key="1">
    <citation type="submission" date="2023-08" db="EMBL/GenBank/DDBJ databases">
        <title>Pathogen: clinical or host-associated sample.</title>
        <authorList>
            <person name="Hergert J."/>
            <person name="Casey R."/>
            <person name="Wagner J."/>
            <person name="Young E.L."/>
            <person name="Oakeson K.F."/>
        </authorList>
    </citation>
    <scope>NUCLEOTIDE SEQUENCE [LARGE SCALE GENOMIC DNA]</scope>
    <source>
        <strain evidence="1 2">1760953</strain>
        <plasmid evidence="1 2">unnamed6</plasmid>
    </source>
</reference>
<keyword evidence="2" id="KW-1185">Reference proteome</keyword>
<evidence type="ECO:0000313" key="2">
    <source>
        <dbReference type="Proteomes" id="UP001234585"/>
    </source>
</evidence>
<gene>
    <name evidence="1" type="ORF">Q9313_28020</name>
</gene>
<dbReference type="AlphaFoldDB" id="A0AA50HMH1"/>
<dbReference type="EMBL" id="CP132308">
    <property type="protein sequence ID" value="WLS01236.1"/>
    <property type="molecule type" value="Genomic_DNA"/>
</dbReference>
<accession>A0AA50HMH1</accession>
<proteinExistence type="predicted"/>
<evidence type="ECO:0000313" key="1">
    <source>
        <dbReference type="EMBL" id="WLS01236.1"/>
    </source>
</evidence>
<dbReference type="RefSeq" id="WP_306041595.1">
    <property type="nucleotide sequence ID" value="NZ_CP132308.1"/>
</dbReference>
<geneLocation type="plasmid" evidence="1 2">
    <name>unnamed6</name>
</geneLocation>
<dbReference type="Proteomes" id="UP001234585">
    <property type="component" value="Plasmid unnamed6"/>
</dbReference>
<protein>
    <submittedName>
        <fullName evidence="1">Uncharacterized protein</fullName>
    </submittedName>
</protein>